<dbReference type="InterPro" id="IPR008978">
    <property type="entry name" value="HSP20-like_chaperone"/>
</dbReference>
<sequence>MSIFSRNMHLSEPRYGSFSRFLEDVAHYPRSIASRSTEHEAVTSFQPSFDVRELSDAYELHGELPGLDRKDINIEFVEPQTLIIHGKVERSYTVGEPPTGIFESLGSSEPEAGAKKENRPDDSKDTPPSPKSKAADAKYPKFWVAERSIGQFSRTFSFPHHIKQDGVVASLDRGILSVKVPKSESTQIHRIQIN</sequence>
<accession>A0A0B7KRN9</accession>
<dbReference type="Gene3D" id="2.60.40.790">
    <property type="match status" value="1"/>
</dbReference>
<dbReference type="Pfam" id="PF00011">
    <property type="entry name" value="HSP20"/>
    <property type="match status" value="1"/>
</dbReference>
<comment type="similarity">
    <text evidence="2 3">Belongs to the small heat shock protein (HSP20) family.</text>
</comment>
<dbReference type="EMBL" id="CDPU01000105">
    <property type="protein sequence ID" value="CEO57496.1"/>
    <property type="molecule type" value="Genomic_DNA"/>
</dbReference>
<proteinExistence type="inferred from homology"/>
<evidence type="ECO:0000259" key="5">
    <source>
        <dbReference type="PROSITE" id="PS01031"/>
    </source>
</evidence>
<feature type="domain" description="SHSP" evidence="5">
    <location>
        <begin position="40"/>
        <end position="194"/>
    </location>
</feature>
<dbReference type="PROSITE" id="PS01031">
    <property type="entry name" value="SHSP"/>
    <property type="match status" value="1"/>
</dbReference>
<evidence type="ECO:0000256" key="3">
    <source>
        <dbReference type="RuleBase" id="RU003616"/>
    </source>
</evidence>
<evidence type="ECO:0000313" key="6">
    <source>
        <dbReference type="EMBL" id="CEO57496.1"/>
    </source>
</evidence>
<feature type="compositionally biased region" description="Basic and acidic residues" evidence="4">
    <location>
        <begin position="112"/>
        <end position="125"/>
    </location>
</feature>
<name>A0A0B7KRN9_BIOOC</name>
<dbReference type="PANTHER" id="PTHR11527">
    <property type="entry name" value="HEAT-SHOCK PROTEIN 20 FAMILY MEMBER"/>
    <property type="match status" value="1"/>
</dbReference>
<organism evidence="6">
    <name type="scientific">Bionectria ochroleuca</name>
    <name type="common">Gliocladium roseum</name>
    <dbReference type="NCBI Taxonomy" id="29856"/>
    <lineage>
        <taxon>Eukaryota</taxon>
        <taxon>Fungi</taxon>
        <taxon>Dikarya</taxon>
        <taxon>Ascomycota</taxon>
        <taxon>Pezizomycotina</taxon>
        <taxon>Sordariomycetes</taxon>
        <taxon>Hypocreomycetidae</taxon>
        <taxon>Hypocreales</taxon>
        <taxon>Bionectriaceae</taxon>
        <taxon>Clonostachys</taxon>
    </lineage>
</organism>
<keyword evidence="1" id="KW-0346">Stress response</keyword>
<feature type="region of interest" description="Disordered" evidence="4">
    <location>
        <begin position="98"/>
        <end position="136"/>
    </location>
</feature>
<dbReference type="SUPFAM" id="SSF49764">
    <property type="entry name" value="HSP20-like chaperones"/>
    <property type="match status" value="1"/>
</dbReference>
<protein>
    <recommendedName>
        <fullName evidence="5">SHSP domain-containing protein</fullName>
    </recommendedName>
</protein>
<dbReference type="CDD" id="cd06464">
    <property type="entry name" value="ACD_sHsps-like"/>
    <property type="match status" value="1"/>
</dbReference>
<dbReference type="InterPro" id="IPR002068">
    <property type="entry name" value="A-crystallin/Hsp20_dom"/>
</dbReference>
<evidence type="ECO:0000256" key="4">
    <source>
        <dbReference type="SAM" id="MobiDB-lite"/>
    </source>
</evidence>
<gene>
    <name evidence="6" type="ORF">BN869_000013554_1</name>
</gene>
<dbReference type="InterPro" id="IPR031107">
    <property type="entry name" value="Small_HSP"/>
</dbReference>
<reference evidence="6" key="1">
    <citation type="submission" date="2015-01" db="EMBL/GenBank/DDBJ databases">
        <authorList>
            <person name="Durling Mikael"/>
        </authorList>
    </citation>
    <scope>NUCLEOTIDE SEQUENCE</scope>
</reference>
<dbReference type="AlphaFoldDB" id="A0A0B7KRN9"/>
<evidence type="ECO:0000256" key="2">
    <source>
        <dbReference type="PROSITE-ProRule" id="PRU00285"/>
    </source>
</evidence>
<evidence type="ECO:0000256" key="1">
    <source>
        <dbReference type="ARBA" id="ARBA00023016"/>
    </source>
</evidence>